<evidence type="ECO:0000256" key="1">
    <source>
        <dbReference type="SAM" id="Phobius"/>
    </source>
</evidence>
<evidence type="ECO:0000313" key="3">
    <source>
        <dbReference type="Proteomes" id="UP000076079"/>
    </source>
</evidence>
<keyword evidence="3" id="KW-1185">Reference proteome</keyword>
<proteinExistence type="predicted"/>
<protein>
    <submittedName>
        <fullName evidence="2">Uncharacterized protein</fullName>
    </submittedName>
</protein>
<gene>
    <name evidence="2" type="ORF">LuPra_01930</name>
</gene>
<dbReference type="EMBL" id="CP015136">
    <property type="protein sequence ID" value="AMY08726.1"/>
    <property type="molecule type" value="Genomic_DNA"/>
</dbReference>
<evidence type="ECO:0000313" key="2">
    <source>
        <dbReference type="EMBL" id="AMY08726.1"/>
    </source>
</evidence>
<organism evidence="2 3">
    <name type="scientific">Luteitalea pratensis</name>
    <dbReference type="NCBI Taxonomy" id="1855912"/>
    <lineage>
        <taxon>Bacteria</taxon>
        <taxon>Pseudomonadati</taxon>
        <taxon>Acidobacteriota</taxon>
        <taxon>Vicinamibacteria</taxon>
        <taxon>Vicinamibacterales</taxon>
        <taxon>Vicinamibacteraceae</taxon>
        <taxon>Luteitalea</taxon>
    </lineage>
</organism>
<dbReference type="InterPro" id="IPR046674">
    <property type="entry name" value="DUF6544"/>
</dbReference>
<dbReference type="Proteomes" id="UP000076079">
    <property type="component" value="Chromosome"/>
</dbReference>
<sequence length="381" mass="41568">MITFVFTLFLVLHGLIHVMGVAKAFGYADLPGLTLPISPGMGLAWEAAACLFVAAAVAIYTDPRHWWILGLCAVAVSMIAIVPSWRDAKFGAAANGLAIVGVVFGVLAYGPASLRAAYERDVNASFTRADPQARRVVTEADLAALPSPVQRYLRVAGVVGQPRVREMFVRMHGRIRGGREMAWMPFSSEQHNRFGDTPSRMFYMTATRALLPIQGYHRFVASAASMLIKAAALVPVVDMDSLELTQSETVTLFNDLCILAPSALLDSAVTWEPTMPRAADGDGNGGTIVRAHFSHEGRTITADLVFGANDMLADFISDDRYATLPDGTTMVRQRWSTPVRAVRPFGKVLLASAAEARWHPSDDSWAYLELTIDDVRYDPEH</sequence>
<feature type="transmembrane region" description="Helical" evidence="1">
    <location>
        <begin position="66"/>
        <end position="85"/>
    </location>
</feature>
<reference evidence="2 3" key="1">
    <citation type="journal article" date="2016" name="Genome Announc.">
        <title>First Complete Genome Sequence of a Subdivision 6 Acidobacterium Strain.</title>
        <authorList>
            <person name="Huang S."/>
            <person name="Vieira S."/>
            <person name="Bunk B."/>
            <person name="Riedel T."/>
            <person name="Sproer C."/>
            <person name="Overmann J."/>
        </authorList>
    </citation>
    <scope>NUCLEOTIDE SEQUENCE [LARGE SCALE GENOMIC DNA]</scope>
    <source>
        <strain evidence="3">DSM 100886 HEG_-6_39</strain>
    </source>
</reference>
<name>A0A143PJY1_LUTPR</name>
<dbReference type="STRING" id="1855912.LuPra_01930"/>
<dbReference type="KEGG" id="abac:LuPra_01930"/>
<keyword evidence="1" id="KW-0472">Membrane</keyword>
<dbReference type="AlphaFoldDB" id="A0A143PJY1"/>
<keyword evidence="1" id="KW-0812">Transmembrane</keyword>
<feature type="transmembrane region" description="Helical" evidence="1">
    <location>
        <begin position="40"/>
        <end position="59"/>
    </location>
</feature>
<reference evidence="3" key="2">
    <citation type="submission" date="2016-04" db="EMBL/GenBank/DDBJ databases">
        <title>First Complete Genome Sequence of a Subdivision 6 Acidobacterium.</title>
        <authorList>
            <person name="Huang S."/>
            <person name="Vieira S."/>
            <person name="Bunk B."/>
            <person name="Riedel T."/>
            <person name="Sproeer C."/>
            <person name="Overmann J."/>
        </authorList>
    </citation>
    <scope>NUCLEOTIDE SEQUENCE [LARGE SCALE GENOMIC DNA]</scope>
    <source>
        <strain evidence="3">DSM 100886 HEG_-6_39</strain>
    </source>
</reference>
<keyword evidence="1" id="KW-1133">Transmembrane helix</keyword>
<feature type="transmembrane region" description="Helical" evidence="1">
    <location>
        <begin position="91"/>
        <end position="110"/>
    </location>
</feature>
<accession>A0A143PJY1</accession>
<dbReference type="Pfam" id="PF20181">
    <property type="entry name" value="DUF6544"/>
    <property type="match status" value="1"/>
</dbReference>